<dbReference type="Proteomes" id="UP001652625">
    <property type="component" value="Chromosome 01"/>
</dbReference>
<dbReference type="SUPFAM" id="SSF52540">
    <property type="entry name" value="P-loop containing nucleoside triphosphate hydrolases"/>
    <property type="match status" value="1"/>
</dbReference>
<evidence type="ECO:0000256" key="2">
    <source>
        <dbReference type="ARBA" id="ARBA00023125"/>
    </source>
</evidence>
<dbReference type="GeneID" id="136074158"/>
<feature type="domain" description="Helicase ATP-binding" evidence="5">
    <location>
        <begin position="1"/>
        <end position="105"/>
    </location>
</feature>
<protein>
    <submittedName>
        <fullName evidence="7">Uncharacterized protein LOC136074158</fullName>
    </submittedName>
</protein>
<keyword evidence="3" id="KW-0413">Isomerase</keyword>
<evidence type="ECO:0000256" key="4">
    <source>
        <dbReference type="ARBA" id="ARBA00023242"/>
    </source>
</evidence>
<evidence type="ECO:0000256" key="3">
    <source>
        <dbReference type="ARBA" id="ARBA00023235"/>
    </source>
</evidence>
<dbReference type="PANTHER" id="PTHR13710:SF153">
    <property type="entry name" value="RECQ-LIKE DNA HELICASE BLM"/>
    <property type="match status" value="1"/>
</dbReference>
<dbReference type="PROSITE" id="PS51192">
    <property type="entry name" value="HELICASE_ATP_BIND_1"/>
    <property type="match status" value="1"/>
</dbReference>
<evidence type="ECO:0000259" key="5">
    <source>
        <dbReference type="PROSITE" id="PS51192"/>
    </source>
</evidence>
<organism evidence="6 7">
    <name type="scientific">Hydra vulgaris</name>
    <name type="common">Hydra</name>
    <name type="synonym">Hydra attenuata</name>
    <dbReference type="NCBI Taxonomy" id="6087"/>
    <lineage>
        <taxon>Eukaryota</taxon>
        <taxon>Metazoa</taxon>
        <taxon>Cnidaria</taxon>
        <taxon>Hydrozoa</taxon>
        <taxon>Hydroidolina</taxon>
        <taxon>Anthoathecata</taxon>
        <taxon>Aplanulata</taxon>
        <taxon>Hydridae</taxon>
        <taxon>Hydra</taxon>
    </lineage>
</organism>
<reference evidence="6" key="1">
    <citation type="submission" date="2025-05" db="UniProtKB">
        <authorList>
            <consortium name="RefSeq"/>
        </authorList>
    </citation>
    <scope>NUCLEOTIDE SEQUENCE [LARGE SCALE GENOMIC DNA]</scope>
</reference>
<proteinExistence type="inferred from homology"/>
<reference evidence="7" key="2">
    <citation type="submission" date="2025-08" db="UniProtKB">
        <authorList>
            <consortium name="RefSeq"/>
        </authorList>
    </citation>
    <scope>IDENTIFICATION</scope>
</reference>
<evidence type="ECO:0000313" key="6">
    <source>
        <dbReference type="Proteomes" id="UP001652625"/>
    </source>
</evidence>
<dbReference type="InterPro" id="IPR027417">
    <property type="entry name" value="P-loop_NTPase"/>
</dbReference>
<dbReference type="RefSeq" id="XP_065642535.1">
    <property type="nucleotide sequence ID" value="XM_065786463.1"/>
</dbReference>
<evidence type="ECO:0000256" key="1">
    <source>
        <dbReference type="ARBA" id="ARBA00005446"/>
    </source>
</evidence>
<keyword evidence="6" id="KW-1185">Reference proteome</keyword>
<keyword evidence="2" id="KW-0238">DNA-binding</keyword>
<gene>
    <name evidence="7" type="primary">LOC136074158</name>
</gene>
<dbReference type="PANTHER" id="PTHR13710">
    <property type="entry name" value="DNA HELICASE RECQ FAMILY MEMBER"/>
    <property type="match status" value="1"/>
</dbReference>
<dbReference type="InterPro" id="IPR014001">
    <property type="entry name" value="Helicase_ATP-bd"/>
</dbReference>
<comment type="similarity">
    <text evidence="1">Belongs to the helicase family. RecQ subfamily.</text>
</comment>
<evidence type="ECO:0000313" key="7">
    <source>
        <dbReference type="RefSeq" id="XP_065642535.1"/>
    </source>
</evidence>
<sequence>MPQLNYNEANVIFCSPEAIVTTYRSIVKDTVFNQKLVAIAVDESHCVKKWGSSSTQSDAFRSHYIRLSELRSLVPKRIPVLALTTTATKSTADFIIDNHCMHNLVIISSTPERRNIKYSLIHTDTKDPEKNF</sequence>
<keyword evidence="4" id="KW-0539">Nucleus</keyword>
<accession>A0ABM4B171</accession>
<name>A0ABM4B171_HYDVU</name>
<dbReference type="Gene3D" id="3.40.50.300">
    <property type="entry name" value="P-loop containing nucleotide triphosphate hydrolases"/>
    <property type="match status" value="1"/>
</dbReference>